<evidence type="ECO:0000256" key="1">
    <source>
        <dbReference type="SAM" id="Phobius"/>
    </source>
</evidence>
<feature type="transmembrane region" description="Helical" evidence="1">
    <location>
        <begin position="7"/>
        <end position="26"/>
    </location>
</feature>
<keyword evidence="1" id="KW-0812">Transmembrane</keyword>
<proteinExistence type="predicted"/>
<sequence>MNFLKRTIPLIIAFVMGVLMAMQYYVPHKLSQDLLEVVSKWDRLIAGFAVFIGAYSLLHLHWTRIKRKMEGWGYSVFVYFGAIITLFFGFLNGGKFFWNDKQEGTMFDWLYSYVQVPTGATIFSILAFFIASAAYRTFRARTNESTVLLIAAILVMLGRVPIGNYISQYIPAIADWIMAVPNLAAKRGILLGVSLGAIATSIKIIFGIERSYLAEVINGKIFTDRPPHYLCNHHSRRYRLSYLAV</sequence>
<keyword evidence="1" id="KW-0472">Membrane</keyword>
<feature type="transmembrane region" description="Helical" evidence="1">
    <location>
        <begin position="147"/>
        <end position="167"/>
    </location>
</feature>
<comment type="caution">
    <text evidence="2">The sequence shown here is derived from an EMBL/GenBank/DDBJ whole genome shotgun (WGS) entry which is preliminary data.</text>
</comment>
<gene>
    <name evidence="2" type="ORF">BROFUL_03094</name>
</gene>
<dbReference type="Proteomes" id="UP000034954">
    <property type="component" value="Unassembled WGS sequence"/>
</dbReference>
<dbReference type="AlphaFoldDB" id="A0A0M2UT85"/>
<dbReference type="EMBL" id="LAQJ01000286">
    <property type="protein sequence ID" value="KKO18196.1"/>
    <property type="molecule type" value="Genomic_DNA"/>
</dbReference>
<accession>A0A0M2UT85</accession>
<organism evidence="2 3">
    <name type="scientific">Candidatus Brocadia fulgida</name>
    <dbReference type="NCBI Taxonomy" id="380242"/>
    <lineage>
        <taxon>Bacteria</taxon>
        <taxon>Pseudomonadati</taxon>
        <taxon>Planctomycetota</taxon>
        <taxon>Candidatus Brocadiia</taxon>
        <taxon>Candidatus Brocadiales</taxon>
        <taxon>Candidatus Brocadiaceae</taxon>
        <taxon>Candidatus Brocadia</taxon>
    </lineage>
</organism>
<keyword evidence="3" id="KW-1185">Reference proteome</keyword>
<feature type="transmembrane region" description="Helical" evidence="1">
    <location>
        <begin position="72"/>
        <end position="91"/>
    </location>
</feature>
<feature type="transmembrane region" description="Helical" evidence="1">
    <location>
        <begin position="41"/>
        <end position="60"/>
    </location>
</feature>
<evidence type="ECO:0000313" key="2">
    <source>
        <dbReference type="EMBL" id="KKO18196.1"/>
    </source>
</evidence>
<reference evidence="2 3" key="1">
    <citation type="journal article" date="2013" name="BMC Microbiol.">
        <title>Identification of the type II cytochrome c maturation pathway in anammox bacteria by comparative genomics.</title>
        <authorList>
            <person name="Ferousi C."/>
            <person name="Speth D.R."/>
            <person name="Reimann J."/>
            <person name="Op den Camp H.J."/>
            <person name="Allen J.W."/>
            <person name="Keltjens J.T."/>
            <person name="Jetten M.S."/>
        </authorList>
    </citation>
    <scope>NUCLEOTIDE SEQUENCE [LARGE SCALE GENOMIC DNA]</scope>
    <source>
        <strain evidence="2">RU1</strain>
    </source>
</reference>
<keyword evidence="1" id="KW-1133">Transmembrane helix</keyword>
<evidence type="ECO:0000313" key="3">
    <source>
        <dbReference type="Proteomes" id="UP000034954"/>
    </source>
</evidence>
<name>A0A0M2UT85_9BACT</name>
<protein>
    <submittedName>
        <fullName evidence="2">Uncharacterized protein</fullName>
    </submittedName>
</protein>
<feature type="transmembrane region" description="Helical" evidence="1">
    <location>
        <begin position="111"/>
        <end position="135"/>
    </location>
</feature>
<feature type="transmembrane region" description="Helical" evidence="1">
    <location>
        <begin position="187"/>
        <end position="206"/>
    </location>
</feature>